<keyword evidence="3" id="KW-1185">Reference proteome</keyword>
<accession>A0ABX7FEA9</accession>
<dbReference type="Proteomes" id="UP000596387">
    <property type="component" value="Chromosome"/>
</dbReference>
<evidence type="ECO:0008006" key="4">
    <source>
        <dbReference type="Google" id="ProtNLM"/>
    </source>
</evidence>
<dbReference type="EMBL" id="CP047166">
    <property type="protein sequence ID" value="QRF68500.1"/>
    <property type="molecule type" value="Genomic_DNA"/>
</dbReference>
<feature type="chain" id="PRO_5047506454" description="Excalibur calcium-binding domain-containing protein" evidence="1">
    <location>
        <begin position="25"/>
        <end position="97"/>
    </location>
</feature>
<protein>
    <recommendedName>
        <fullName evidence="4">Excalibur calcium-binding domain-containing protein</fullName>
    </recommendedName>
</protein>
<gene>
    <name evidence="2" type="ORF">GQA70_13125</name>
</gene>
<name>A0ABX7FEA9_9RHOB</name>
<evidence type="ECO:0000256" key="1">
    <source>
        <dbReference type="SAM" id="SignalP"/>
    </source>
</evidence>
<sequence length="97" mass="10278">MRRIGVLCFRALFASVALPGAAMAECHPSYAGGCVPVHPVDVDCDYLDLSLRKGNGPAYALSPFTVVGEDVYGLDRNGDGVACEWSRGRDTAALDTE</sequence>
<proteinExistence type="predicted"/>
<evidence type="ECO:0000313" key="2">
    <source>
        <dbReference type="EMBL" id="QRF68500.1"/>
    </source>
</evidence>
<reference evidence="2 3" key="1">
    <citation type="submission" date="2019-12" db="EMBL/GenBank/DDBJ databases">
        <title>Complete Genome Sequence of a Quorum-Sensing Bacterium,Rhodobacteraceae bacterium C31, Isolated from a marine microalgae symbiotic bacteria.</title>
        <authorList>
            <person name="Zhang Y."/>
        </authorList>
    </citation>
    <scope>NUCLEOTIDE SEQUENCE [LARGE SCALE GENOMIC DNA]</scope>
    <source>
        <strain evidence="2 3">C31</strain>
    </source>
</reference>
<organism evidence="2 3">
    <name type="scientific">Ponticoccus alexandrii</name>
    <dbReference type="NCBI Taxonomy" id="1943633"/>
    <lineage>
        <taxon>Bacteria</taxon>
        <taxon>Pseudomonadati</taxon>
        <taxon>Pseudomonadota</taxon>
        <taxon>Alphaproteobacteria</taxon>
        <taxon>Rhodobacterales</taxon>
        <taxon>Roseobacteraceae</taxon>
        <taxon>Ponticoccus</taxon>
    </lineage>
</organism>
<keyword evidence="1" id="KW-0732">Signal</keyword>
<evidence type="ECO:0000313" key="3">
    <source>
        <dbReference type="Proteomes" id="UP000596387"/>
    </source>
</evidence>
<feature type="signal peptide" evidence="1">
    <location>
        <begin position="1"/>
        <end position="24"/>
    </location>
</feature>